<keyword evidence="2" id="KW-0391">Immunity</keyword>
<feature type="chain" id="PRO_5044237460" description="Ig-like domain-containing protein" evidence="3">
    <location>
        <begin position="20"/>
        <end position="119"/>
    </location>
</feature>
<accession>A0AAY4AIX8</accession>
<evidence type="ECO:0000256" key="1">
    <source>
        <dbReference type="ARBA" id="ARBA00022729"/>
    </source>
</evidence>
<protein>
    <recommendedName>
        <fullName evidence="4">Ig-like domain-containing protein</fullName>
    </recommendedName>
</protein>
<sequence>MKFLPQLLVLLHTAGIVSGVNIFQDPEILFIKPQTDSAILYCVHDGSNHFYMYWYKQGSDGEMRLFAFSLNKGAAEIVAPFGESKYTLDRPKVQNSSVQIHSVEAGDTAVYYCASSTTQ</sequence>
<keyword evidence="1 3" id="KW-0732">Signal</keyword>
<dbReference type="SUPFAM" id="SSF48726">
    <property type="entry name" value="Immunoglobulin"/>
    <property type="match status" value="1"/>
</dbReference>
<name>A0AAY4AIX8_9TELE</name>
<dbReference type="Gene3D" id="2.60.40.10">
    <property type="entry name" value="Immunoglobulins"/>
    <property type="match status" value="1"/>
</dbReference>
<dbReference type="GO" id="GO:0002376">
    <property type="term" value="P:immune system process"/>
    <property type="evidence" value="ECO:0007669"/>
    <property type="project" value="UniProtKB-KW"/>
</dbReference>
<feature type="signal peptide" evidence="3">
    <location>
        <begin position="1"/>
        <end position="19"/>
    </location>
</feature>
<evidence type="ECO:0000259" key="4">
    <source>
        <dbReference type="PROSITE" id="PS50835"/>
    </source>
</evidence>
<dbReference type="AlphaFoldDB" id="A0AAY4AIX8"/>
<organism evidence="5 6">
    <name type="scientific">Denticeps clupeoides</name>
    <name type="common">denticle herring</name>
    <dbReference type="NCBI Taxonomy" id="299321"/>
    <lineage>
        <taxon>Eukaryota</taxon>
        <taxon>Metazoa</taxon>
        <taxon>Chordata</taxon>
        <taxon>Craniata</taxon>
        <taxon>Vertebrata</taxon>
        <taxon>Euteleostomi</taxon>
        <taxon>Actinopterygii</taxon>
        <taxon>Neopterygii</taxon>
        <taxon>Teleostei</taxon>
        <taxon>Clupei</taxon>
        <taxon>Clupeiformes</taxon>
        <taxon>Denticipitoidei</taxon>
        <taxon>Denticipitidae</taxon>
        <taxon>Denticeps</taxon>
    </lineage>
</organism>
<reference evidence="5 6" key="1">
    <citation type="submission" date="2020-06" db="EMBL/GenBank/DDBJ databases">
        <authorList>
            <consortium name="Wellcome Sanger Institute Data Sharing"/>
        </authorList>
    </citation>
    <scope>NUCLEOTIDE SEQUENCE [LARGE SCALE GENOMIC DNA]</scope>
</reference>
<dbReference type="PANTHER" id="PTHR23268">
    <property type="entry name" value="T-CELL RECEPTOR BETA CHAIN"/>
    <property type="match status" value="1"/>
</dbReference>
<dbReference type="InterPro" id="IPR013783">
    <property type="entry name" value="Ig-like_fold"/>
</dbReference>
<proteinExistence type="predicted"/>
<dbReference type="PROSITE" id="PS50835">
    <property type="entry name" value="IG_LIKE"/>
    <property type="match status" value="1"/>
</dbReference>
<feature type="domain" description="Ig-like" evidence="4">
    <location>
        <begin position="5"/>
        <end position="119"/>
    </location>
</feature>
<keyword evidence="6" id="KW-1185">Reference proteome</keyword>
<evidence type="ECO:0000313" key="6">
    <source>
        <dbReference type="Proteomes" id="UP000694580"/>
    </source>
</evidence>
<dbReference type="Ensembl" id="ENSDCDT00010007563.1">
    <property type="protein sequence ID" value="ENSDCDP00010007276.1"/>
    <property type="gene ID" value="ENSDCDG00010003172.1"/>
</dbReference>
<reference evidence="5" key="3">
    <citation type="submission" date="2025-09" db="UniProtKB">
        <authorList>
            <consortium name="Ensembl"/>
        </authorList>
    </citation>
    <scope>IDENTIFICATION</scope>
</reference>
<dbReference type="Proteomes" id="UP000694580">
    <property type="component" value="Chromosome 1"/>
</dbReference>
<dbReference type="GeneTree" id="ENSGT01060000248980"/>
<evidence type="ECO:0000256" key="3">
    <source>
        <dbReference type="SAM" id="SignalP"/>
    </source>
</evidence>
<dbReference type="PANTHER" id="PTHR23268:SF28">
    <property type="entry name" value="T CELL RECEPTOR BETA VARIABLE 19"/>
    <property type="match status" value="1"/>
</dbReference>
<dbReference type="InterPro" id="IPR013106">
    <property type="entry name" value="Ig_V-set"/>
</dbReference>
<dbReference type="Pfam" id="PF07686">
    <property type="entry name" value="V-set"/>
    <property type="match status" value="1"/>
</dbReference>
<dbReference type="InterPro" id="IPR007110">
    <property type="entry name" value="Ig-like_dom"/>
</dbReference>
<evidence type="ECO:0000256" key="2">
    <source>
        <dbReference type="ARBA" id="ARBA00022859"/>
    </source>
</evidence>
<dbReference type="GO" id="GO:0005886">
    <property type="term" value="C:plasma membrane"/>
    <property type="evidence" value="ECO:0007669"/>
    <property type="project" value="TreeGrafter"/>
</dbReference>
<evidence type="ECO:0000313" key="5">
    <source>
        <dbReference type="Ensembl" id="ENSDCDP00010007276.1"/>
    </source>
</evidence>
<dbReference type="GO" id="GO:0007166">
    <property type="term" value="P:cell surface receptor signaling pathway"/>
    <property type="evidence" value="ECO:0007669"/>
    <property type="project" value="TreeGrafter"/>
</dbReference>
<reference evidence="5" key="2">
    <citation type="submission" date="2025-08" db="UniProtKB">
        <authorList>
            <consortium name="Ensembl"/>
        </authorList>
    </citation>
    <scope>IDENTIFICATION</scope>
</reference>
<dbReference type="InterPro" id="IPR036179">
    <property type="entry name" value="Ig-like_dom_sf"/>
</dbReference>
<dbReference type="InterPro" id="IPR050413">
    <property type="entry name" value="TCR_beta_variable"/>
</dbReference>